<reference evidence="1 2" key="1">
    <citation type="submission" date="2020-11" db="EMBL/GenBank/DDBJ databases">
        <title>WGS of Herminiimonas contaminans strain Marseille-Q4544 isolated from planarians Schmidtea mediterranea.</title>
        <authorList>
            <person name="Kangale L."/>
        </authorList>
    </citation>
    <scope>NUCLEOTIDE SEQUENCE [LARGE SCALE GENOMIC DNA]</scope>
    <source>
        <strain evidence="1 2">Marseille-Q4544</strain>
    </source>
</reference>
<dbReference type="Proteomes" id="UP000657372">
    <property type="component" value="Unassembled WGS sequence"/>
</dbReference>
<keyword evidence="2" id="KW-1185">Reference proteome</keyword>
<dbReference type="EMBL" id="JADOEL010000023">
    <property type="protein sequence ID" value="MBF8179646.1"/>
    <property type="molecule type" value="Genomic_DNA"/>
</dbReference>
<evidence type="ECO:0000313" key="1">
    <source>
        <dbReference type="EMBL" id="MBF8179646.1"/>
    </source>
</evidence>
<protein>
    <submittedName>
        <fullName evidence="1">Uncharacterized protein</fullName>
    </submittedName>
</protein>
<sequence>MTPKQDHRKQLSEVTFKCPRHNTFKAAPEHIDPDPEDPVHPYRYRARCGVCGEECGQAPYERALLKAWQSATGPKTDEGKAAAAANLEGHPTKDESLRTRFNAMKHGVNAKVATYFPAKPDGYALCSTCDVDRGWCSAQPACVKQTQNFMMHQAAFQQKKPGLLMDMYSELQASIYSILQQIIITIVADGVKVQRPVFHFDERGKLCLGEYVNEVGDKVTLMDVSAHPLLKPLSDFLTKNNMSLADMGMTNKVIEAEDMMPGQISRSAVPTITDDEYKRQQLQALRDLKDKVSRSNKLTSEDPILLEHNQENGVGDYIDVVAIEK</sequence>
<name>A0ABS0EXR2_9BURK</name>
<gene>
    <name evidence="1" type="ORF">IXC47_18345</name>
</gene>
<comment type="caution">
    <text evidence="1">The sequence shown here is derived from an EMBL/GenBank/DDBJ whole genome shotgun (WGS) entry which is preliminary data.</text>
</comment>
<dbReference type="RefSeq" id="WP_195876629.1">
    <property type="nucleotide sequence ID" value="NZ_JADOEL010000023.1"/>
</dbReference>
<accession>A0ABS0EXR2</accession>
<organism evidence="1 2">
    <name type="scientific">Herminiimonas contaminans</name>
    <dbReference type="NCBI Taxonomy" id="1111140"/>
    <lineage>
        <taxon>Bacteria</taxon>
        <taxon>Pseudomonadati</taxon>
        <taxon>Pseudomonadota</taxon>
        <taxon>Betaproteobacteria</taxon>
        <taxon>Burkholderiales</taxon>
        <taxon>Oxalobacteraceae</taxon>
        <taxon>Herminiimonas</taxon>
    </lineage>
</organism>
<evidence type="ECO:0000313" key="2">
    <source>
        <dbReference type="Proteomes" id="UP000657372"/>
    </source>
</evidence>
<proteinExistence type="predicted"/>